<dbReference type="InterPro" id="IPR036390">
    <property type="entry name" value="WH_DNA-bd_sf"/>
</dbReference>
<dbReference type="PRINTS" id="PR00039">
    <property type="entry name" value="HTHLYSR"/>
</dbReference>
<comment type="similarity">
    <text evidence="1">Belongs to the LysR transcriptional regulatory family.</text>
</comment>
<evidence type="ECO:0000313" key="7">
    <source>
        <dbReference type="Proteomes" id="UP000004105"/>
    </source>
</evidence>
<evidence type="ECO:0000256" key="2">
    <source>
        <dbReference type="ARBA" id="ARBA00023015"/>
    </source>
</evidence>
<evidence type="ECO:0000256" key="4">
    <source>
        <dbReference type="ARBA" id="ARBA00023163"/>
    </source>
</evidence>
<dbReference type="OrthoDB" id="8678019at2"/>
<dbReference type="Proteomes" id="UP000004105">
    <property type="component" value="Unassembled WGS sequence"/>
</dbReference>
<dbReference type="SUPFAM" id="SSF46785">
    <property type="entry name" value="Winged helix' DNA-binding domain"/>
    <property type="match status" value="1"/>
</dbReference>
<comment type="caution">
    <text evidence="6">The sequence shown here is derived from an EMBL/GenBank/DDBJ whole genome shotgun (WGS) entry which is preliminary data.</text>
</comment>
<dbReference type="InterPro" id="IPR036388">
    <property type="entry name" value="WH-like_DNA-bd_sf"/>
</dbReference>
<name>F2BGH2_9NEIS</name>
<dbReference type="InterPro" id="IPR005119">
    <property type="entry name" value="LysR_subst-bd"/>
</dbReference>
<dbReference type="PANTHER" id="PTHR30537:SF30">
    <property type="entry name" value="TRANSCRIPTIONAL REGULATOR-RELATED"/>
    <property type="match status" value="1"/>
</dbReference>
<dbReference type="PROSITE" id="PS50931">
    <property type="entry name" value="HTH_LYSR"/>
    <property type="match status" value="1"/>
</dbReference>
<dbReference type="SUPFAM" id="SSF53850">
    <property type="entry name" value="Periplasmic binding protein-like II"/>
    <property type="match status" value="1"/>
</dbReference>
<dbReference type="AlphaFoldDB" id="F2BGH2"/>
<sequence length="298" mass="32641">MREIKPLLVFATLLECRTMTAAAQKLGMSAPAVSQHVAHLEREYGVKLLNRSTRTLTPTDAGRAMAESCRRLLRCSEDAFALLAQVNGEIAGTVRIALPSGMAAHPALRRSLERLLAEHPAVRPELLFDDGLLDLQRANADIALRGGEHALDDENLVARLLTRQHWVICAAPAYAARHSVSAPHDLAACRWLYYRPARLPMRRGAEFADLLIGDEGIRCTQLGALLELVRAGLGLAVFLEGDVADDLASGRLKRILPDWTLSAVDVYAVTPYRVQSARTEAVLRILLEEFARTSAKAV</sequence>
<dbReference type="GO" id="GO:0043565">
    <property type="term" value="F:sequence-specific DNA binding"/>
    <property type="evidence" value="ECO:0007669"/>
    <property type="project" value="TreeGrafter"/>
</dbReference>
<evidence type="ECO:0000313" key="6">
    <source>
        <dbReference type="EMBL" id="EGF06869.1"/>
    </source>
</evidence>
<dbReference type="InterPro" id="IPR058163">
    <property type="entry name" value="LysR-type_TF_proteobact-type"/>
</dbReference>
<dbReference type="GO" id="GO:0006351">
    <property type="term" value="P:DNA-templated transcription"/>
    <property type="evidence" value="ECO:0007669"/>
    <property type="project" value="TreeGrafter"/>
</dbReference>
<dbReference type="Gene3D" id="3.40.190.290">
    <property type="match status" value="1"/>
</dbReference>
<dbReference type="HOGENOM" id="CLU_039613_16_2_4"/>
<dbReference type="FunFam" id="1.10.10.10:FF:000001">
    <property type="entry name" value="LysR family transcriptional regulator"/>
    <property type="match status" value="1"/>
</dbReference>
<dbReference type="RefSeq" id="WP_007343833.1">
    <property type="nucleotide sequence ID" value="NZ_GL878494.1"/>
</dbReference>
<dbReference type="GO" id="GO:0003700">
    <property type="term" value="F:DNA-binding transcription factor activity"/>
    <property type="evidence" value="ECO:0007669"/>
    <property type="project" value="InterPro"/>
</dbReference>
<keyword evidence="4" id="KW-0804">Transcription</keyword>
<evidence type="ECO:0000256" key="3">
    <source>
        <dbReference type="ARBA" id="ARBA00023125"/>
    </source>
</evidence>
<dbReference type="Pfam" id="PF00126">
    <property type="entry name" value="HTH_1"/>
    <property type="match status" value="1"/>
</dbReference>
<keyword evidence="3" id="KW-0238">DNA-binding</keyword>
<accession>F2BGH2</accession>
<feature type="domain" description="HTH lysR-type" evidence="5">
    <location>
        <begin position="1"/>
        <end position="59"/>
    </location>
</feature>
<dbReference type="PANTHER" id="PTHR30537">
    <property type="entry name" value="HTH-TYPE TRANSCRIPTIONAL REGULATOR"/>
    <property type="match status" value="1"/>
</dbReference>
<evidence type="ECO:0000256" key="1">
    <source>
        <dbReference type="ARBA" id="ARBA00009437"/>
    </source>
</evidence>
<dbReference type="STRING" id="267212.GCA_001063965_02238"/>
<organism evidence="6 7">
    <name type="scientific">Neisseria bacilliformis ATCC BAA-1200</name>
    <dbReference type="NCBI Taxonomy" id="888742"/>
    <lineage>
        <taxon>Bacteria</taxon>
        <taxon>Pseudomonadati</taxon>
        <taxon>Pseudomonadota</taxon>
        <taxon>Betaproteobacteria</taxon>
        <taxon>Neisseriales</taxon>
        <taxon>Neisseriaceae</taxon>
        <taxon>Neisseria</taxon>
    </lineage>
</organism>
<proteinExistence type="inferred from homology"/>
<dbReference type="EMBL" id="AFAY01000054">
    <property type="protein sequence ID" value="EGF06869.1"/>
    <property type="molecule type" value="Genomic_DNA"/>
</dbReference>
<dbReference type="Gene3D" id="1.10.10.10">
    <property type="entry name" value="Winged helix-like DNA-binding domain superfamily/Winged helix DNA-binding domain"/>
    <property type="match status" value="1"/>
</dbReference>
<evidence type="ECO:0000259" key="5">
    <source>
        <dbReference type="PROSITE" id="PS50931"/>
    </source>
</evidence>
<protein>
    <submittedName>
        <fullName evidence="6">LysR family transcriptional regulator</fullName>
    </submittedName>
</protein>
<keyword evidence="2" id="KW-0805">Transcription regulation</keyword>
<dbReference type="Pfam" id="PF03466">
    <property type="entry name" value="LysR_substrate"/>
    <property type="match status" value="1"/>
</dbReference>
<gene>
    <name evidence="6" type="primary">ptxR</name>
    <name evidence="6" type="ORF">HMPREF9123_2829</name>
</gene>
<reference evidence="6 7" key="1">
    <citation type="submission" date="2011-02" db="EMBL/GenBank/DDBJ databases">
        <authorList>
            <person name="Muzny D."/>
            <person name="Qin X."/>
            <person name="Deng J."/>
            <person name="Jiang H."/>
            <person name="Liu Y."/>
            <person name="Qu J."/>
            <person name="Song X.-Z."/>
            <person name="Zhang L."/>
            <person name="Thornton R."/>
            <person name="Coyle M."/>
            <person name="Francisco L."/>
            <person name="Jackson L."/>
            <person name="Javaid M."/>
            <person name="Korchina V."/>
            <person name="Kovar C."/>
            <person name="Mata R."/>
            <person name="Mathew T."/>
            <person name="Ngo R."/>
            <person name="Nguyen L."/>
            <person name="Nguyen N."/>
            <person name="Okwuonu G."/>
            <person name="Ongeri F."/>
            <person name="Pham C."/>
            <person name="Simmons D."/>
            <person name="Wilczek-Boney K."/>
            <person name="Hale W."/>
            <person name="Jakkamsetti A."/>
            <person name="Pham P."/>
            <person name="Ruth R."/>
            <person name="San Lucas F."/>
            <person name="Warren J."/>
            <person name="Zhang J."/>
            <person name="Zhao Z."/>
            <person name="Zhou C."/>
            <person name="Zhu D."/>
            <person name="Lee S."/>
            <person name="Bess C."/>
            <person name="Blankenburg K."/>
            <person name="Forbes L."/>
            <person name="Fu Q."/>
            <person name="Gubbala S."/>
            <person name="Hirani K."/>
            <person name="Jayaseelan J.C."/>
            <person name="Lara F."/>
            <person name="Munidasa M."/>
            <person name="Palculict T."/>
            <person name="Patil S."/>
            <person name="Pu L.-L."/>
            <person name="Saada N."/>
            <person name="Tang L."/>
            <person name="Weissenberger G."/>
            <person name="Zhu Y."/>
            <person name="Hemphill L."/>
            <person name="Shang Y."/>
            <person name="Youmans B."/>
            <person name="Ayvaz T."/>
            <person name="Ross M."/>
            <person name="Santibanez J."/>
            <person name="Aqrawi P."/>
            <person name="Gross S."/>
            <person name="Joshi V."/>
            <person name="Fowler G."/>
            <person name="Nazareth L."/>
            <person name="Reid J."/>
            <person name="Worley K."/>
            <person name="Petrosino J."/>
            <person name="Highlander S."/>
            <person name="Gibbs R."/>
        </authorList>
    </citation>
    <scope>NUCLEOTIDE SEQUENCE [LARGE SCALE GENOMIC DNA]</scope>
    <source>
        <strain evidence="6 7">ATCC BAA-1200</strain>
    </source>
</reference>
<keyword evidence="7" id="KW-1185">Reference proteome</keyword>
<dbReference type="InterPro" id="IPR000847">
    <property type="entry name" value="LysR_HTH_N"/>
</dbReference>